<keyword evidence="1" id="KW-0812">Transmembrane</keyword>
<evidence type="ECO:0000313" key="2">
    <source>
        <dbReference type="EMBL" id="KRM89498.1"/>
    </source>
</evidence>
<name>A0A0R2CDT3_9LACO</name>
<keyword evidence="1" id="KW-1133">Transmembrane helix</keyword>
<proteinExistence type="predicted"/>
<dbReference type="Proteomes" id="UP000051576">
    <property type="component" value="Unassembled WGS sequence"/>
</dbReference>
<feature type="transmembrane region" description="Helical" evidence="1">
    <location>
        <begin position="15"/>
        <end position="36"/>
    </location>
</feature>
<dbReference type="STRING" id="1133569.FD21_GL001354"/>
<evidence type="ECO:0000256" key="1">
    <source>
        <dbReference type="SAM" id="Phobius"/>
    </source>
</evidence>
<keyword evidence="3" id="KW-1185">Reference proteome</keyword>
<sequence length="70" mass="8148">MWRFCSNYGFMGGNFWLPIVALLVLVVIFSSLVFALTSKTSSAKKILDEKYANGEIDWETYQTRRHNLRN</sequence>
<dbReference type="PATRIC" id="fig|1133569.4.peg.1490"/>
<evidence type="ECO:0000313" key="3">
    <source>
        <dbReference type="Proteomes" id="UP000051576"/>
    </source>
</evidence>
<reference evidence="2 3" key="1">
    <citation type="journal article" date="2015" name="Genome Announc.">
        <title>Expanding the biotechnology potential of lactobacilli through comparative genomics of 213 strains and associated genera.</title>
        <authorList>
            <person name="Sun Z."/>
            <person name="Harris H.M."/>
            <person name="McCann A."/>
            <person name="Guo C."/>
            <person name="Argimon S."/>
            <person name="Zhang W."/>
            <person name="Yang X."/>
            <person name="Jeffery I.B."/>
            <person name="Cooney J.C."/>
            <person name="Kagawa T.F."/>
            <person name="Liu W."/>
            <person name="Song Y."/>
            <person name="Salvetti E."/>
            <person name="Wrobel A."/>
            <person name="Rasinkangas P."/>
            <person name="Parkhill J."/>
            <person name="Rea M.C."/>
            <person name="O'Sullivan O."/>
            <person name="Ritari J."/>
            <person name="Douillard F.P."/>
            <person name="Paul Ross R."/>
            <person name="Yang R."/>
            <person name="Briner A.E."/>
            <person name="Felis G.E."/>
            <person name="de Vos W.M."/>
            <person name="Barrangou R."/>
            <person name="Klaenhammer T.R."/>
            <person name="Caufield P.W."/>
            <person name="Cui Y."/>
            <person name="Zhang H."/>
            <person name="O'Toole P.W."/>
        </authorList>
    </citation>
    <scope>NUCLEOTIDE SEQUENCE [LARGE SCALE GENOMIC DNA]</scope>
    <source>
        <strain evidence="2 3">DSM 20605</strain>
    </source>
</reference>
<dbReference type="OrthoDB" id="5461404at2"/>
<organism evidence="2 3">
    <name type="scientific">Liquorilactobacillus vini DSM 20605</name>
    <dbReference type="NCBI Taxonomy" id="1133569"/>
    <lineage>
        <taxon>Bacteria</taxon>
        <taxon>Bacillati</taxon>
        <taxon>Bacillota</taxon>
        <taxon>Bacilli</taxon>
        <taxon>Lactobacillales</taxon>
        <taxon>Lactobacillaceae</taxon>
        <taxon>Liquorilactobacillus</taxon>
    </lineage>
</organism>
<protein>
    <recommendedName>
        <fullName evidence="4">SHOCT domain-containing protein</fullName>
    </recommendedName>
</protein>
<keyword evidence="1" id="KW-0472">Membrane</keyword>
<accession>A0A0R2CDT3</accession>
<gene>
    <name evidence="2" type="ORF">FD21_GL001354</name>
</gene>
<comment type="caution">
    <text evidence="2">The sequence shown here is derived from an EMBL/GenBank/DDBJ whole genome shotgun (WGS) entry which is preliminary data.</text>
</comment>
<dbReference type="EMBL" id="AYYX01000004">
    <property type="protein sequence ID" value="KRM89498.1"/>
    <property type="molecule type" value="Genomic_DNA"/>
</dbReference>
<evidence type="ECO:0008006" key="4">
    <source>
        <dbReference type="Google" id="ProtNLM"/>
    </source>
</evidence>
<dbReference type="AlphaFoldDB" id="A0A0R2CDT3"/>